<dbReference type="AlphaFoldDB" id="A0AAD9LXI2"/>
<evidence type="ECO:0000256" key="2">
    <source>
        <dbReference type="SAM" id="Phobius"/>
    </source>
</evidence>
<evidence type="ECO:0000313" key="4">
    <source>
        <dbReference type="Proteomes" id="UP001232148"/>
    </source>
</evidence>
<dbReference type="EMBL" id="MU843078">
    <property type="protein sequence ID" value="KAK2021808.1"/>
    <property type="molecule type" value="Genomic_DNA"/>
</dbReference>
<feature type="non-terminal residue" evidence="3">
    <location>
        <position position="1"/>
    </location>
</feature>
<evidence type="ECO:0000313" key="3">
    <source>
        <dbReference type="EMBL" id="KAK2021808.1"/>
    </source>
</evidence>
<accession>A0AAD9LXI2</accession>
<evidence type="ECO:0000256" key="1">
    <source>
        <dbReference type="SAM" id="MobiDB-lite"/>
    </source>
</evidence>
<feature type="region of interest" description="Disordered" evidence="1">
    <location>
        <begin position="165"/>
        <end position="194"/>
    </location>
</feature>
<protein>
    <submittedName>
        <fullName evidence="3">Uncharacterized protein</fullName>
    </submittedName>
</protein>
<keyword evidence="4" id="KW-1185">Reference proteome</keyword>
<keyword evidence="2" id="KW-0472">Membrane</keyword>
<gene>
    <name evidence="3" type="ORF">LX32DRAFT_711683</name>
</gene>
<proteinExistence type="predicted"/>
<dbReference type="Proteomes" id="UP001232148">
    <property type="component" value="Unassembled WGS sequence"/>
</dbReference>
<organism evidence="3 4">
    <name type="scientific">Colletotrichum zoysiae</name>
    <dbReference type="NCBI Taxonomy" id="1216348"/>
    <lineage>
        <taxon>Eukaryota</taxon>
        <taxon>Fungi</taxon>
        <taxon>Dikarya</taxon>
        <taxon>Ascomycota</taxon>
        <taxon>Pezizomycotina</taxon>
        <taxon>Sordariomycetes</taxon>
        <taxon>Hypocreomycetidae</taxon>
        <taxon>Glomerellales</taxon>
        <taxon>Glomerellaceae</taxon>
        <taxon>Colletotrichum</taxon>
        <taxon>Colletotrichum graminicola species complex</taxon>
    </lineage>
</organism>
<name>A0AAD9LXI2_9PEZI</name>
<keyword evidence="2" id="KW-1133">Transmembrane helix</keyword>
<keyword evidence="2" id="KW-0812">Transmembrane</keyword>
<feature type="transmembrane region" description="Helical" evidence="2">
    <location>
        <begin position="69"/>
        <end position="90"/>
    </location>
</feature>
<sequence>KDRDASSALKVQNQHLVFQAPDSVLVQTSGTMFLRNAKMFTLLQTAASETTKNTTQAFDNTPVPDLDDLTIVLLISIYACFMFALLKYVAITCFDSNCDLYSVIAQQQQQRTRRADRRRLRAEPLPAYAEQDPMEWGGLLHPDAGCQSPPPAYLTVFVPDEARMRDGSGTNGDAAVLPPPYLQPETQNPEVNMPTDAVYMV</sequence>
<reference evidence="3" key="1">
    <citation type="submission" date="2021-06" db="EMBL/GenBank/DDBJ databases">
        <title>Comparative genomics, transcriptomics and evolutionary studies reveal genomic signatures of adaptation to plant cell wall in hemibiotrophic fungi.</title>
        <authorList>
            <consortium name="DOE Joint Genome Institute"/>
            <person name="Baroncelli R."/>
            <person name="Diaz J.F."/>
            <person name="Benocci T."/>
            <person name="Peng M."/>
            <person name="Battaglia E."/>
            <person name="Haridas S."/>
            <person name="Andreopoulos W."/>
            <person name="Labutti K."/>
            <person name="Pangilinan J."/>
            <person name="Floch G.L."/>
            <person name="Makela M.R."/>
            <person name="Henrissat B."/>
            <person name="Grigoriev I.V."/>
            <person name="Crouch J.A."/>
            <person name="De Vries R.P."/>
            <person name="Sukno S.A."/>
            <person name="Thon M.R."/>
        </authorList>
    </citation>
    <scope>NUCLEOTIDE SEQUENCE</scope>
    <source>
        <strain evidence="3">MAFF235873</strain>
    </source>
</reference>
<comment type="caution">
    <text evidence="3">The sequence shown here is derived from an EMBL/GenBank/DDBJ whole genome shotgun (WGS) entry which is preliminary data.</text>
</comment>